<evidence type="ECO:0000313" key="3">
    <source>
        <dbReference type="Proteomes" id="UP000552097"/>
    </source>
</evidence>
<gene>
    <name evidence="2" type="ORF">F4560_002951</name>
</gene>
<organism evidence="2 3">
    <name type="scientific">Saccharothrix ecbatanensis</name>
    <dbReference type="NCBI Taxonomy" id="1105145"/>
    <lineage>
        <taxon>Bacteria</taxon>
        <taxon>Bacillati</taxon>
        <taxon>Actinomycetota</taxon>
        <taxon>Actinomycetes</taxon>
        <taxon>Pseudonocardiales</taxon>
        <taxon>Pseudonocardiaceae</taxon>
        <taxon>Saccharothrix</taxon>
    </lineage>
</organism>
<reference evidence="2 3" key="1">
    <citation type="submission" date="2020-08" db="EMBL/GenBank/DDBJ databases">
        <title>Sequencing the genomes of 1000 actinobacteria strains.</title>
        <authorList>
            <person name="Klenk H.-P."/>
        </authorList>
    </citation>
    <scope>NUCLEOTIDE SEQUENCE [LARGE SCALE GENOMIC DNA]</scope>
    <source>
        <strain evidence="2 3">DSM 45486</strain>
    </source>
</reference>
<dbReference type="AlphaFoldDB" id="A0A7W9HJP6"/>
<evidence type="ECO:0000313" key="2">
    <source>
        <dbReference type="EMBL" id="MBB5803183.1"/>
    </source>
</evidence>
<proteinExistence type="predicted"/>
<feature type="compositionally biased region" description="Gly residues" evidence="1">
    <location>
        <begin position="80"/>
        <end position="90"/>
    </location>
</feature>
<comment type="caution">
    <text evidence="2">The sequence shown here is derived from an EMBL/GenBank/DDBJ whole genome shotgun (WGS) entry which is preliminary data.</text>
</comment>
<accession>A0A7W9HJP6</accession>
<dbReference type="RefSeq" id="WP_184920377.1">
    <property type="nucleotide sequence ID" value="NZ_JACHMO010000001.1"/>
</dbReference>
<sequence>MIGSRSHDVTVSAAVDVERAALTSLCKEFDALRDEARRHSVERERLLDQILVEARARRPVLGLLGRLLGTDGDTTLRALGGGLPGGGPGRASGERFSCPDGSCDRTDVPPPAGALPRCRVTGQLMRQA</sequence>
<name>A0A7W9HJP6_9PSEU</name>
<feature type="region of interest" description="Disordered" evidence="1">
    <location>
        <begin position="80"/>
        <end position="112"/>
    </location>
</feature>
<evidence type="ECO:0000256" key="1">
    <source>
        <dbReference type="SAM" id="MobiDB-lite"/>
    </source>
</evidence>
<protein>
    <submittedName>
        <fullName evidence="2">Uncharacterized protein</fullName>
    </submittedName>
</protein>
<dbReference type="Proteomes" id="UP000552097">
    <property type="component" value="Unassembled WGS sequence"/>
</dbReference>
<keyword evidence="3" id="KW-1185">Reference proteome</keyword>
<dbReference type="EMBL" id="JACHMO010000001">
    <property type="protein sequence ID" value="MBB5803183.1"/>
    <property type="molecule type" value="Genomic_DNA"/>
</dbReference>